<dbReference type="RefSeq" id="XP_024349948.1">
    <property type="nucleotide sequence ID" value="XM_024495672.1"/>
</dbReference>
<reference evidence="1 2" key="1">
    <citation type="journal article" date="2013" name="Nat. Genet.">
        <title>The genome of the hydatid tapeworm Echinococcus granulosus.</title>
        <authorList>
            <person name="Zheng H."/>
            <person name="Zhang W."/>
            <person name="Zhang L."/>
            <person name="Zhang Z."/>
            <person name="Li J."/>
            <person name="Lu G."/>
            <person name="Zhu Y."/>
            <person name="Wang Y."/>
            <person name="Huang Y."/>
            <person name="Liu J."/>
            <person name="Kang H."/>
            <person name="Chen J."/>
            <person name="Wang L."/>
            <person name="Chen A."/>
            <person name="Yu S."/>
            <person name="Gao Z."/>
            <person name="Jin L."/>
            <person name="Gu W."/>
            <person name="Wang Z."/>
            <person name="Zhao L."/>
            <person name="Shi B."/>
            <person name="Wen H."/>
            <person name="Lin R."/>
            <person name="Jones M.K."/>
            <person name="Brejova B."/>
            <person name="Vinar T."/>
            <person name="Zhao G."/>
            <person name="McManus D.P."/>
            <person name="Chen Z."/>
            <person name="Zhou Y."/>
            <person name="Wang S."/>
        </authorList>
    </citation>
    <scope>NUCLEOTIDE SEQUENCE [LARGE SCALE GENOMIC DNA]</scope>
</reference>
<dbReference type="KEGG" id="egl:EGR_06423"/>
<evidence type="ECO:0000313" key="1">
    <source>
        <dbReference type="EMBL" id="EUB58752.1"/>
    </source>
</evidence>
<dbReference type="AlphaFoldDB" id="W6UKX9"/>
<proteinExistence type="predicted"/>
<sequence length="99" mass="11253">MALSNPLQSHADCKEGEEAGWRMCQQLTADPSLNSRLQSRGGDYRLELSILRLREPPLTVGVDRWVDIWKVQNISSLDLLLTKDDGPEYRPFNGLVGKW</sequence>
<comment type="caution">
    <text evidence="1">The sequence shown here is derived from an EMBL/GenBank/DDBJ whole genome shotgun (WGS) entry which is preliminary data.</text>
</comment>
<dbReference type="GeneID" id="36342138"/>
<organism evidence="1 2">
    <name type="scientific">Echinococcus granulosus</name>
    <name type="common">Hydatid tapeworm</name>
    <dbReference type="NCBI Taxonomy" id="6210"/>
    <lineage>
        <taxon>Eukaryota</taxon>
        <taxon>Metazoa</taxon>
        <taxon>Spiralia</taxon>
        <taxon>Lophotrochozoa</taxon>
        <taxon>Platyhelminthes</taxon>
        <taxon>Cestoda</taxon>
        <taxon>Eucestoda</taxon>
        <taxon>Cyclophyllidea</taxon>
        <taxon>Taeniidae</taxon>
        <taxon>Echinococcus</taxon>
        <taxon>Echinococcus granulosus group</taxon>
    </lineage>
</organism>
<dbReference type="Proteomes" id="UP000019149">
    <property type="component" value="Unassembled WGS sequence"/>
</dbReference>
<protein>
    <submittedName>
        <fullName evidence="1">Uncharacterized protein</fullName>
    </submittedName>
</protein>
<accession>W6UKX9</accession>
<keyword evidence="2" id="KW-1185">Reference proteome</keyword>
<dbReference type="EMBL" id="APAU02000056">
    <property type="protein sequence ID" value="EUB58752.1"/>
    <property type="molecule type" value="Genomic_DNA"/>
</dbReference>
<gene>
    <name evidence="1" type="ORF">EGR_06423</name>
</gene>
<name>W6UKX9_ECHGR</name>
<dbReference type="CTD" id="36342138"/>
<evidence type="ECO:0000313" key="2">
    <source>
        <dbReference type="Proteomes" id="UP000019149"/>
    </source>
</evidence>